<proteinExistence type="predicted"/>
<sequence length="655" mass="70606">MTVKRLPLWAKIVTGAALSLIVAIAIAVGLAPTIVRHVIEGDGSAKLHRRIIIHGAVGIDWSLDPRLTLNRVTVANPAWAQGPMVTMRQLRVRIALLPLLHGRVVLPSLVLRRPVIRLDRPSPTRANWVFVAPKPRMPRSKLRAAPRIGRLVVTHGHITVHDVPAATDLVLGIRSVKPSTRLLLSGHGRYKGSPFVLKGALGSPTLAESDRSPYPVRIAIHIGRFLARITGTLVAPMALKHVDLHVLLKGAGLGRVHKATSLPLPQTGPFQISGRLTRHGKIWDLAHFHGLVGKSDLEGAISVRPGHPMFMRANLTSRLLNFKDLAGFVQAKPKKVEGHVKVVPHAQSAQKVLPAKPYKRSRLMKVDANVVYRAEHVYASHMRIQDLYAHLILRHGVVRLAPLNFGVADGLVAAHYTMNVSQPIYRTQLQAIARGVHLRLLFPKIKFQSAGTGRIGGRLQLSASGNSIAAMSAHATGHLGLALANGSVNNLYVALAQLHIGNAALDWLSGMRQERIPCAVIRLGARNGLVKTRTFLIATPSANIIGRGTINMRRQTLHLTVLTKPKHITIISARGPLHVGGTFQKPVFSVSRKSLLERAGAAIALGALLTPAAALLPLIDTAPGHKVDCPALLNNAGPKAHAEALKGAAQRARGH</sequence>
<keyword evidence="1" id="KW-1133">Transmembrane helix</keyword>
<feature type="domain" description="AsmA" evidence="2">
    <location>
        <begin position="18"/>
        <end position="131"/>
    </location>
</feature>
<reference evidence="3 4" key="1">
    <citation type="submission" date="2018-02" db="EMBL/GenBank/DDBJ databases">
        <title>Insights into the biology of acidophilic members of the Acidiferrobacteraceae family derived from comparative genomic analyses.</title>
        <authorList>
            <person name="Issotta F."/>
            <person name="Thyssen C."/>
            <person name="Mena C."/>
            <person name="Moya A."/>
            <person name="Bellenberg S."/>
            <person name="Sproer C."/>
            <person name="Covarrubias P.C."/>
            <person name="Sand W."/>
            <person name="Quatrini R."/>
            <person name="Vera M."/>
        </authorList>
    </citation>
    <scope>NUCLEOTIDE SEQUENCE [LARGE SCALE GENOMIC DNA]</scope>
    <source>
        <strain evidence="4">m-1</strain>
    </source>
</reference>
<name>A0A368HF24_9GAMM</name>
<feature type="domain" description="AsmA" evidence="2">
    <location>
        <begin position="288"/>
        <end position="533"/>
    </location>
</feature>
<dbReference type="GO" id="GO:0090313">
    <property type="term" value="P:regulation of protein targeting to membrane"/>
    <property type="evidence" value="ECO:0007669"/>
    <property type="project" value="TreeGrafter"/>
</dbReference>
<dbReference type="AlphaFoldDB" id="A0A368HF24"/>
<keyword evidence="4" id="KW-1185">Reference proteome</keyword>
<comment type="caution">
    <text evidence="3">The sequence shown here is derived from an EMBL/GenBank/DDBJ whole genome shotgun (WGS) entry which is preliminary data.</text>
</comment>
<dbReference type="OrthoDB" id="5749006at2"/>
<dbReference type="InterPro" id="IPR007844">
    <property type="entry name" value="AsmA"/>
</dbReference>
<gene>
    <name evidence="3" type="ORF">C4900_15120</name>
</gene>
<keyword evidence="1" id="KW-0812">Transmembrane</keyword>
<dbReference type="PANTHER" id="PTHR30441">
    <property type="entry name" value="DUF748 DOMAIN-CONTAINING PROTEIN"/>
    <property type="match status" value="1"/>
</dbReference>
<evidence type="ECO:0000259" key="2">
    <source>
        <dbReference type="Pfam" id="PF05170"/>
    </source>
</evidence>
<evidence type="ECO:0000313" key="3">
    <source>
        <dbReference type="EMBL" id="RCN57046.1"/>
    </source>
</evidence>
<evidence type="ECO:0000256" key="1">
    <source>
        <dbReference type="SAM" id="Phobius"/>
    </source>
</evidence>
<keyword evidence="1" id="KW-0472">Membrane</keyword>
<dbReference type="Proteomes" id="UP000253250">
    <property type="component" value="Unassembled WGS sequence"/>
</dbReference>
<feature type="transmembrane region" description="Helical" evidence="1">
    <location>
        <begin position="12"/>
        <end position="35"/>
    </location>
</feature>
<dbReference type="Pfam" id="PF05170">
    <property type="entry name" value="AsmA"/>
    <property type="match status" value="2"/>
</dbReference>
<organism evidence="3 4">
    <name type="scientific">Acidiferrobacter thiooxydans</name>
    <dbReference type="NCBI Taxonomy" id="163359"/>
    <lineage>
        <taxon>Bacteria</taxon>
        <taxon>Pseudomonadati</taxon>
        <taxon>Pseudomonadota</taxon>
        <taxon>Gammaproteobacteria</taxon>
        <taxon>Acidiferrobacterales</taxon>
        <taxon>Acidiferrobacteraceae</taxon>
        <taxon>Acidiferrobacter</taxon>
    </lineage>
</organism>
<accession>A0A368HF24</accession>
<dbReference type="PANTHER" id="PTHR30441:SF9">
    <property type="entry name" value="ASMA FAMILY PROTEIN YHJG"/>
    <property type="match status" value="1"/>
</dbReference>
<dbReference type="InterPro" id="IPR052894">
    <property type="entry name" value="AsmA-related"/>
</dbReference>
<evidence type="ECO:0000313" key="4">
    <source>
        <dbReference type="Proteomes" id="UP000253250"/>
    </source>
</evidence>
<dbReference type="GO" id="GO:0005886">
    <property type="term" value="C:plasma membrane"/>
    <property type="evidence" value="ECO:0007669"/>
    <property type="project" value="TreeGrafter"/>
</dbReference>
<dbReference type="RefSeq" id="WP_114283395.1">
    <property type="nucleotide sequence ID" value="NZ_PSYR01000002.1"/>
</dbReference>
<protein>
    <recommendedName>
        <fullName evidence="2">AsmA domain-containing protein</fullName>
    </recommendedName>
</protein>
<dbReference type="EMBL" id="PSYR01000002">
    <property type="protein sequence ID" value="RCN57046.1"/>
    <property type="molecule type" value="Genomic_DNA"/>
</dbReference>